<comment type="similarity">
    <text evidence="1">Belongs to the YggT family.</text>
</comment>
<name>A0A9Q4B0L0_SALAG</name>
<evidence type="ECO:0000313" key="4">
    <source>
        <dbReference type="Proteomes" id="UP001057753"/>
    </source>
</evidence>
<keyword evidence="4" id="KW-1185">Reference proteome</keyword>
<dbReference type="RefSeq" id="WP_257820699.1">
    <property type="nucleotide sequence ID" value="NZ_JABXYM010000001.1"/>
</dbReference>
<keyword evidence="2" id="KW-1133">Transmembrane helix</keyword>
<dbReference type="GO" id="GO:0016020">
    <property type="term" value="C:membrane"/>
    <property type="evidence" value="ECO:0007669"/>
    <property type="project" value="InterPro"/>
</dbReference>
<feature type="transmembrane region" description="Helical" evidence="2">
    <location>
        <begin position="7"/>
        <end position="28"/>
    </location>
</feature>
<accession>A0A9Q4B0L0</accession>
<dbReference type="Pfam" id="PF02325">
    <property type="entry name" value="CCB3_YggT"/>
    <property type="match status" value="1"/>
</dbReference>
<sequence>MGLVATIVLNAMQIYWFLCIIYIFMSWLPNARESAFGQGVGRLVEPFFEPFRRIIPPIGMIDISPIVALFALRFAMDGVRYLFSFFM</sequence>
<dbReference type="EMBL" id="JABXYM010000001">
    <property type="protein sequence ID" value="MCR6095960.1"/>
    <property type="molecule type" value="Genomic_DNA"/>
</dbReference>
<comment type="caution">
    <text evidence="3">The sequence shown here is derived from an EMBL/GenBank/DDBJ whole genome shotgun (WGS) entry which is preliminary data.</text>
</comment>
<protein>
    <submittedName>
        <fullName evidence="3">YggT family protein</fullName>
    </submittedName>
</protein>
<dbReference type="PANTHER" id="PTHR33219">
    <property type="entry name" value="YLMG HOMOLOG PROTEIN 2, CHLOROPLASTIC"/>
    <property type="match status" value="1"/>
</dbReference>
<dbReference type="PANTHER" id="PTHR33219:SF14">
    <property type="entry name" value="PROTEIN COFACTOR ASSEMBLY OF COMPLEX C SUBUNIT B CCB3, CHLOROPLASTIC-RELATED"/>
    <property type="match status" value="1"/>
</dbReference>
<evidence type="ECO:0000313" key="3">
    <source>
        <dbReference type="EMBL" id="MCR6095960.1"/>
    </source>
</evidence>
<gene>
    <name evidence="3" type="ORF">HXA33_05325</name>
</gene>
<evidence type="ECO:0000256" key="1">
    <source>
        <dbReference type="ARBA" id="ARBA00010894"/>
    </source>
</evidence>
<organism evidence="3 4">
    <name type="scientific">Salipaludibacillus agaradhaerens</name>
    <name type="common">Bacillus agaradhaerens</name>
    <dbReference type="NCBI Taxonomy" id="76935"/>
    <lineage>
        <taxon>Bacteria</taxon>
        <taxon>Bacillati</taxon>
        <taxon>Bacillota</taxon>
        <taxon>Bacilli</taxon>
        <taxon>Bacillales</taxon>
        <taxon>Bacillaceae</taxon>
    </lineage>
</organism>
<reference evidence="3" key="1">
    <citation type="submission" date="2020-06" db="EMBL/GenBank/DDBJ databases">
        <title>Insight into the genomes of haloalkaliphilic bacilli from Kenyan soda lakes.</title>
        <authorList>
            <person name="Mwirichia R."/>
            <person name="Villamizar G.C."/>
            <person name="Poehlein A."/>
            <person name="Mugweru J."/>
            <person name="Kipnyargis A."/>
            <person name="Kiplimo D."/>
            <person name="Orwa P."/>
            <person name="Daniel R."/>
        </authorList>
    </citation>
    <scope>NUCLEOTIDE SEQUENCE</scope>
    <source>
        <strain evidence="3">B1096_S55</strain>
    </source>
</reference>
<keyword evidence="2" id="KW-0472">Membrane</keyword>
<keyword evidence="2" id="KW-0812">Transmembrane</keyword>
<feature type="transmembrane region" description="Helical" evidence="2">
    <location>
        <begin position="54"/>
        <end position="75"/>
    </location>
</feature>
<dbReference type="AlphaFoldDB" id="A0A9Q4B0L0"/>
<evidence type="ECO:0000256" key="2">
    <source>
        <dbReference type="SAM" id="Phobius"/>
    </source>
</evidence>
<proteinExistence type="inferred from homology"/>
<dbReference type="Proteomes" id="UP001057753">
    <property type="component" value="Unassembled WGS sequence"/>
</dbReference>
<dbReference type="InterPro" id="IPR003425">
    <property type="entry name" value="CCB3/YggT"/>
</dbReference>